<sequence length="450" mass="49036">MPFDDKITDFVWNTYAGAVNLTSTIDRHAGQLATQVRDKITGRTPPPPPPPPPAPVSTTLYNDLTDWVNKNRWTAAVGLSVLSLSGFGAYSFLHHHRLRKPLKRRAKRASNGARKEVVVIAGTSGSIHDALTKSLATDLERRGFIVFMVVNSLDDEQMVLHNIGGRDIRPLHIDLLDPDSARQTVDKFAANLQSPVLAFPGAAPHQLHFAGMVVVAATADIPSQSSSGPHPTGPVETIAFSDWSDTLNLRLLSPFVTMQLFLSPLRNSASSRLIVLTPSIISSLAPPFHAPEAAAVAAIDAFSTTLRRELLPLGVHVSQLKLGSFDFSCSSTSSSSTRVRRSAPETAEGAQSAYAHHFTNSTSERAFRGSNLRELHHAVFDALTTAKPRKLVRVGSGSWVYEVVGRWAPDSWVMWMLGSGRKAEEEERARVVSRSASEESLRGSMTWEKV</sequence>
<dbReference type="EMBL" id="ML220129">
    <property type="protein sequence ID" value="TGZ79770.1"/>
    <property type="molecule type" value="Genomic_DNA"/>
</dbReference>
<feature type="region of interest" description="Disordered" evidence="1">
    <location>
        <begin position="331"/>
        <end position="353"/>
    </location>
</feature>
<evidence type="ECO:0000256" key="1">
    <source>
        <dbReference type="SAM" id="MobiDB-lite"/>
    </source>
</evidence>
<gene>
    <name evidence="2" type="ORF">EX30DRAFT_342115</name>
</gene>
<name>A0A4S2MTF3_9PEZI</name>
<dbReference type="STRING" id="341454.A0A4S2MTF3"/>
<dbReference type="Pfam" id="PF08643">
    <property type="entry name" value="DUF1776"/>
    <property type="match status" value="1"/>
</dbReference>
<evidence type="ECO:0000313" key="2">
    <source>
        <dbReference type="EMBL" id="TGZ79770.1"/>
    </source>
</evidence>
<dbReference type="PANTHER" id="PTHR43313:SF1">
    <property type="entry name" value="3BETA-HYDROXYSTEROID DEHYDROGENASE DHS-16"/>
    <property type="match status" value="1"/>
</dbReference>
<protein>
    <submittedName>
        <fullName evidence="2">DUF1776-domain-containing protein</fullName>
    </submittedName>
</protein>
<dbReference type="AlphaFoldDB" id="A0A4S2MTF3"/>
<dbReference type="OrthoDB" id="5308060at2759"/>
<dbReference type="InParanoid" id="A0A4S2MTF3"/>
<accession>A0A4S2MTF3</accession>
<proteinExistence type="predicted"/>
<keyword evidence="3" id="KW-1185">Reference proteome</keyword>
<dbReference type="InterPro" id="IPR013952">
    <property type="entry name" value="DUF1776_fun"/>
</dbReference>
<dbReference type="Proteomes" id="UP000298138">
    <property type="component" value="Unassembled WGS sequence"/>
</dbReference>
<evidence type="ECO:0000313" key="3">
    <source>
        <dbReference type="Proteomes" id="UP000298138"/>
    </source>
</evidence>
<dbReference type="SUPFAM" id="SSF51735">
    <property type="entry name" value="NAD(P)-binding Rossmann-fold domains"/>
    <property type="match status" value="1"/>
</dbReference>
<dbReference type="PANTHER" id="PTHR43313">
    <property type="entry name" value="SHORT-CHAIN DEHYDROGENASE/REDUCTASE FAMILY 9C"/>
    <property type="match status" value="1"/>
</dbReference>
<dbReference type="Gene3D" id="3.40.50.720">
    <property type="entry name" value="NAD(P)-binding Rossmann-like Domain"/>
    <property type="match status" value="1"/>
</dbReference>
<dbReference type="InterPro" id="IPR036291">
    <property type="entry name" value="NAD(P)-bd_dom_sf"/>
</dbReference>
<organism evidence="2 3">
    <name type="scientific">Ascodesmis nigricans</name>
    <dbReference type="NCBI Taxonomy" id="341454"/>
    <lineage>
        <taxon>Eukaryota</taxon>
        <taxon>Fungi</taxon>
        <taxon>Dikarya</taxon>
        <taxon>Ascomycota</taxon>
        <taxon>Pezizomycotina</taxon>
        <taxon>Pezizomycetes</taxon>
        <taxon>Pezizales</taxon>
        <taxon>Ascodesmidaceae</taxon>
        <taxon>Ascodesmis</taxon>
    </lineage>
</organism>
<reference evidence="2 3" key="1">
    <citation type="submission" date="2019-04" db="EMBL/GenBank/DDBJ databases">
        <title>Comparative genomics and transcriptomics to analyze fruiting body development in filamentous ascomycetes.</title>
        <authorList>
            <consortium name="DOE Joint Genome Institute"/>
            <person name="Lutkenhaus R."/>
            <person name="Traeger S."/>
            <person name="Breuer J."/>
            <person name="Kuo A."/>
            <person name="Lipzen A."/>
            <person name="Pangilinan J."/>
            <person name="Dilworth D."/>
            <person name="Sandor L."/>
            <person name="Poggeler S."/>
            <person name="Barry K."/>
            <person name="Grigoriev I.V."/>
            <person name="Nowrousian M."/>
        </authorList>
    </citation>
    <scope>NUCLEOTIDE SEQUENCE [LARGE SCALE GENOMIC DNA]</scope>
    <source>
        <strain evidence="2 3">CBS 389.68</strain>
    </source>
</reference>